<gene>
    <name evidence="8" type="primary">arcC</name>
    <name evidence="8" type="ORF">ENM11_04960</name>
</gene>
<feature type="domain" description="Aspartate/glutamate/uridylate kinase" evidence="7">
    <location>
        <begin position="6"/>
        <end position="299"/>
    </location>
</feature>
<evidence type="ECO:0000256" key="2">
    <source>
        <dbReference type="ARBA" id="ARBA00020752"/>
    </source>
</evidence>
<evidence type="ECO:0000313" key="8">
    <source>
        <dbReference type="EMBL" id="HHK68488.1"/>
    </source>
</evidence>
<dbReference type="FunFam" id="3.40.1160.10:FF:000007">
    <property type="entry name" value="Carbamate kinase"/>
    <property type="match status" value="1"/>
</dbReference>
<dbReference type="NCBIfam" id="TIGR00746">
    <property type="entry name" value="arcC"/>
    <property type="match status" value="1"/>
</dbReference>
<dbReference type="InterPro" id="IPR001048">
    <property type="entry name" value="Asp/Glu/Uridylate_kinase"/>
</dbReference>
<dbReference type="PIRSF" id="PIRSF000723">
    <property type="entry name" value="Carbamate_kin"/>
    <property type="match status" value="1"/>
</dbReference>
<dbReference type="SUPFAM" id="SSF53633">
    <property type="entry name" value="Carbamate kinase-like"/>
    <property type="match status" value="1"/>
</dbReference>
<dbReference type="PANTHER" id="PTHR30409">
    <property type="entry name" value="CARBAMATE KINASE"/>
    <property type="match status" value="1"/>
</dbReference>
<dbReference type="GO" id="GO:0005829">
    <property type="term" value="C:cytosol"/>
    <property type="evidence" value="ECO:0007669"/>
    <property type="project" value="TreeGrafter"/>
</dbReference>
<evidence type="ECO:0000256" key="1">
    <source>
        <dbReference type="ARBA" id="ARBA00011066"/>
    </source>
</evidence>
<dbReference type="GO" id="GO:0008804">
    <property type="term" value="F:carbamate kinase activity"/>
    <property type="evidence" value="ECO:0007669"/>
    <property type="project" value="UniProtKB-UniRule"/>
</dbReference>
<evidence type="ECO:0000259" key="7">
    <source>
        <dbReference type="Pfam" id="PF00696"/>
    </source>
</evidence>
<keyword evidence="3 6" id="KW-0808">Transferase</keyword>
<dbReference type="PANTHER" id="PTHR30409:SF1">
    <property type="entry name" value="CARBAMATE KINASE-RELATED"/>
    <property type="match status" value="1"/>
</dbReference>
<dbReference type="InterPro" id="IPR036393">
    <property type="entry name" value="AceGlu_kinase-like_sf"/>
</dbReference>
<dbReference type="Pfam" id="PF00696">
    <property type="entry name" value="AA_kinase"/>
    <property type="match status" value="1"/>
</dbReference>
<dbReference type="InterPro" id="IPR003964">
    <property type="entry name" value="Carb_kinase"/>
</dbReference>
<keyword evidence="4 6" id="KW-0418">Kinase</keyword>
<evidence type="ECO:0000256" key="6">
    <source>
        <dbReference type="PIRNR" id="PIRNR000723"/>
    </source>
</evidence>
<organism evidence="8">
    <name type="scientific">Caldiarchaeum subterraneum</name>
    <dbReference type="NCBI Taxonomy" id="311458"/>
    <lineage>
        <taxon>Archaea</taxon>
        <taxon>Nitrososphaerota</taxon>
        <taxon>Candidatus Caldarchaeales</taxon>
        <taxon>Candidatus Caldarchaeaceae</taxon>
        <taxon>Candidatus Caldarchaeum</taxon>
    </lineage>
</organism>
<dbReference type="PRINTS" id="PR01469">
    <property type="entry name" value="CARBMTKINASE"/>
</dbReference>
<comment type="caution">
    <text evidence="8">The sequence shown here is derived from an EMBL/GenBank/DDBJ whole genome shotgun (WGS) entry which is preliminary data.</text>
</comment>
<dbReference type="Gene3D" id="3.40.1160.10">
    <property type="entry name" value="Acetylglutamate kinase-like"/>
    <property type="match status" value="1"/>
</dbReference>
<reference evidence="8" key="1">
    <citation type="journal article" date="2020" name="mSystems">
        <title>Genome- and Community-Level Interaction Insights into Carbon Utilization and Element Cycling Functions of Hydrothermarchaeota in Hydrothermal Sediment.</title>
        <authorList>
            <person name="Zhou Z."/>
            <person name="Liu Y."/>
            <person name="Xu W."/>
            <person name="Pan J."/>
            <person name="Luo Z.H."/>
            <person name="Li M."/>
        </authorList>
    </citation>
    <scope>NUCLEOTIDE SEQUENCE [LARGE SCALE GENOMIC DNA]</scope>
    <source>
        <strain evidence="8">SpSt-1056</strain>
    </source>
</reference>
<proteinExistence type="inferred from homology"/>
<comment type="similarity">
    <text evidence="1 6">Belongs to the carbamate kinase family.</text>
</comment>
<dbReference type="CDD" id="cd04235">
    <property type="entry name" value="AAK_CK"/>
    <property type="match status" value="1"/>
</dbReference>
<accession>A0A7C5QDA1</accession>
<evidence type="ECO:0000256" key="4">
    <source>
        <dbReference type="ARBA" id="ARBA00022777"/>
    </source>
</evidence>
<protein>
    <recommendedName>
        <fullName evidence="2 5">Carbamate kinase</fullName>
    </recommendedName>
</protein>
<name>A0A7C5QDA1_CALS0</name>
<evidence type="ECO:0000256" key="3">
    <source>
        <dbReference type="ARBA" id="ARBA00022679"/>
    </source>
</evidence>
<sequence length="319" mass="34777">MADEELLVVALGGNALLRRGDKGSFEEQYRNVATTAVYLADLVEKGYKLVITHGNGPQVGATLLRHDAGLKMHGIPAFPMDACGAETQGFIGYVIQQNLRNELKRRGIDKYVITVVTRVIVDKDDPAFKNPTKPIGPFYSKEEMEKIKAEHPEYVFAEDKARGGWRRVVPSPDPKIIAERRAIRTLVDAGFIVVASGGGGIPIIEEDGRASGVEAVIDKDLAGEKLAELIQASRFIILTDVDGAYLDFGKPSQRRLEKVSAREMKKYLEQGHFGSGSMLPKVLACIRFVEAGGKEAIVAELSQLKEAIEGRAGTHVVPP</sequence>
<dbReference type="EMBL" id="DRWN01000033">
    <property type="protein sequence ID" value="HHK68488.1"/>
    <property type="molecule type" value="Genomic_DNA"/>
</dbReference>
<dbReference type="NCBIfam" id="NF009007">
    <property type="entry name" value="PRK12352.1"/>
    <property type="match status" value="1"/>
</dbReference>
<dbReference type="AlphaFoldDB" id="A0A7C5QDA1"/>
<evidence type="ECO:0000256" key="5">
    <source>
        <dbReference type="NCBIfam" id="TIGR00746"/>
    </source>
</evidence>
<dbReference type="GO" id="GO:0019546">
    <property type="term" value="P:L-arginine deiminase pathway"/>
    <property type="evidence" value="ECO:0007669"/>
    <property type="project" value="TreeGrafter"/>
</dbReference>